<reference evidence="9 10" key="1">
    <citation type="journal article" date="2013" name="BMC Genomics">
        <title>Reconstruction of the lipid metabolism for the microalga Monoraphidium neglectum from its genome sequence reveals characteristics suitable for biofuel production.</title>
        <authorList>
            <person name="Bogen C."/>
            <person name="Al-Dilaimi A."/>
            <person name="Albersmeier A."/>
            <person name="Wichmann J."/>
            <person name="Grundmann M."/>
            <person name="Rupp O."/>
            <person name="Lauersen K.J."/>
            <person name="Blifernez-Klassen O."/>
            <person name="Kalinowski J."/>
            <person name="Goesmann A."/>
            <person name="Mussgnug J.H."/>
            <person name="Kruse O."/>
        </authorList>
    </citation>
    <scope>NUCLEOTIDE SEQUENCE [LARGE SCALE GENOMIC DNA]</scope>
    <source>
        <strain evidence="9 10">SAG 48.87</strain>
    </source>
</reference>
<evidence type="ECO:0000256" key="3">
    <source>
        <dbReference type="ARBA" id="ARBA00022723"/>
    </source>
</evidence>
<dbReference type="PANTHER" id="PTHR11618:SF4">
    <property type="entry name" value="TRANSCRIPTION FACTOR IIIB 90 KDA SUBUNIT"/>
    <property type="match status" value="1"/>
</dbReference>
<dbReference type="Proteomes" id="UP000054498">
    <property type="component" value="Unassembled WGS sequence"/>
</dbReference>
<dbReference type="GO" id="GO:0000126">
    <property type="term" value="C:transcription factor TFIIIB complex"/>
    <property type="evidence" value="ECO:0007669"/>
    <property type="project" value="TreeGrafter"/>
</dbReference>
<dbReference type="EMBL" id="KK105544">
    <property type="protein sequence ID" value="KIY92524.1"/>
    <property type="molecule type" value="Genomic_DNA"/>
</dbReference>
<dbReference type="GO" id="GO:0070897">
    <property type="term" value="P:transcription preinitiation complex assembly"/>
    <property type="evidence" value="ECO:0007669"/>
    <property type="project" value="InterPro"/>
</dbReference>
<keyword evidence="6" id="KW-0805">Transcription regulation</keyword>
<keyword evidence="10" id="KW-1185">Reference proteome</keyword>
<dbReference type="OrthoDB" id="511529at2759"/>
<evidence type="ECO:0000256" key="5">
    <source>
        <dbReference type="ARBA" id="ARBA00022833"/>
    </source>
</evidence>
<evidence type="ECO:0000313" key="10">
    <source>
        <dbReference type="Proteomes" id="UP000054498"/>
    </source>
</evidence>
<name>A0A0D2LKV7_9CHLO</name>
<evidence type="ECO:0000256" key="6">
    <source>
        <dbReference type="ARBA" id="ARBA00023015"/>
    </source>
</evidence>
<evidence type="ECO:0000256" key="7">
    <source>
        <dbReference type="ARBA" id="ARBA00023163"/>
    </source>
</evidence>
<evidence type="ECO:0000256" key="1">
    <source>
        <dbReference type="ARBA" id="ARBA00004123"/>
    </source>
</evidence>
<evidence type="ECO:0000256" key="8">
    <source>
        <dbReference type="ARBA" id="ARBA00023242"/>
    </source>
</evidence>
<evidence type="ECO:0000256" key="2">
    <source>
        <dbReference type="ARBA" id="ARBA00010857"/>
    </source>
</evidence>
<dbReference type="GO" id="GO:0097550">
    <property type="term" value="C:transcription preinitiation complex"/>
    <property type="evidence" value="ECO:0007669"/>
    <property type="project" value="TreeGrafter"/>
</dbReference>
<keyword evidence="3" id="KW-0479">Metal-binding</keyword>
<comment type="subcellular location">
    <subcellularLocation>
        <location evidence="1">Nucleus</location>
    </subcellularLocation>
</comment>
<evidence type="ECO:0008006" key="11">
    <source>
        <dbReference type="Google" id="ProtNLM"/>
    </source>
</evidence>
<organism evidence="9 10">
    <name type="scientific">Monoraphidium neglectum</name>
    <dbReference type="NCBI Taxonomy" id="145388"/>
    <lineage>
        <taxon>Eukaryota</taxon>
        <taxon>Viridiplantae</taxon>
        <taxon>Chlorophyta</taxon>
        <taxon>core chlorophytes</taxon>
        <taxon>Chlorophyceae</taxon>
        <taxon>CS clade</taxon>
        <taxon>Sphaeropleales</taxon>
        <taxon>Selenastraceae</taxon>
        <taxon>Monoraphidium</taxon>
    </lineage>
</organism>
<keyword evidence="5" id="KW-0862">Zinc</keyword>
<dbReference type="GeneID" id="25733100"/>
<dbReference type="GO" id="GO:0005634">
    <property type="term" value="C:nucleus"/>
    <property type="evidence" value="ECO:0007669"/>
    <property type="project" value="UniProtKB-SubCell"/>
</dbReference>
<dbReference type="RefSeq" id="XP_013891544.1">
    <property type="nucleotide sequence ID" value="XM_014036090.1"/>
</dbReference>
<comment type="similarity">
    <text evidence="2">Belongs to the TFIIB family.</text>
</comment>
<keyword evidence="4" id="KW-0863">Zinc-finger</keyword>
<dbReference type="GO" id="GO:0001006">
    <property type="term" value="F:RNA polymerase III type 3 promoter sequence-specific DNA binding"/>
    <property type="evidence" value="ECO:0007669"/>
    <property type="project" value="TreeGrafter"/>
</dbReference>
<protein>
    <recommendedName>
        <fullName evidence="11">TFIIB-type domain-containing protein</fullName>
    </recommendedName>
</protein>
<dbReference type="GO" id="GO:0000995">
    <property type="term" value="F:RNA polymerase III general transcription initiation factor activity"/>
    <property type="evidence" value="ECO:0007669"/>
    <property type="project" value="TreeGrafter"/>
</dbReference>
<dbReference type="AlphaFoldDB" id="A0A0D2LKV7"/>
<gene>
    <name evidence="9" type="ORF">MNEG_15439</name>
</gene>
<keyword evidence="8" id="KW-0539">Nucleus</keyword>
<dbReference type="Gene3D" id="1.10.472.170">
    <property type="match status" value="1"/>
</dbReference>
<accession>A0A0D2LKV7</accession>
<dbReference type="GO" id="GO:0008270">
    <property type="term" value="F:zinc ion binding"/>
    <property type="evidence" value="ECO:0007669"/>
    <property type="project" value="UniProtKB-KW"/>
</dbReference>
<dbReference type="PANTHER" id="PTHR11618">
    <property type="entry name" value="TRANSCRIPTION INITIATION FACTOR IIB-RELATED"/>
    <property type="match status" value="1"/>
</dbReference>
<evidence type="ECO:0000313" key="9">
    <source>
        <dbReference type="EMBL" id="KIY92524.1"/>
    </source>
</evidence>
<dbReference type="InterPro" id="IPR000812">
    <property type="entry name" value="TFIIB"/>
</dbReference>
<proteinExistence type="inferred from homology"/>
<evidence type="ECO:0000256" key="4">
    <source>
        <dbReference type="ARBA" id="ARBA00022771"/>
    </source>
</evidence>
<keyword evidence="7" id="KW-0804">Transcription</keyword>
<sequence>MVFCRQCQDEVEAENDAAGGFAACPQCGLILEDIAFSSDVQFAKGADGEGELVGQFVSETGQVRGIGRMAGGRLWGARGDSHDMAVSKGRGELQGMIDTFRLRPREECLEAAHRLYRLALQQGFTKGRRVNQARGG</sequence>
<dbReference type="STRING" id="145388.A0A0D2LKV7"/>
<dbReference type="KEGG" id="mng:MNEG_15439"/>